<protein>
    <submittedName>
        <fullName evidence="3">Aste57867_4455 protein</fullName>
    </submittedName>
</protein>
<dbReference type="EMBL" id="CAADRA010001097">
    <property type="protein sequence ID" value="VFT81566.1"/>
    <property type="molecule type" value="Genomic_DNA"/>
</dbReference>
<evidence type="ECO:0000313" key="3">
    <source>
        <dbReference type="EMBL" id="VFT81566.1"/>
    </source>
</evidence>
<organism evidence="3 4">
    <name type="scientific">Aphanomyces stellatus</name>
    <dbReference type="NCBI Taxonomy" id="120398"/>
    <lineage>
        <taxon>Eukaryota</taxon>
        <taxon>Sar</taxon>
        <taxon>Stramenopiles</taxon>
        <taxon>Oomycota</taxon>
        <taxon>Saprolegniomycetes</taxon>
        <taxon>Saprolegniales</taxon>
        <taxon>Verrucalvaceae</taxon>
        <taxon>Aphanomyces</taxon>
    </lineage>
</organism>
<reference evidence="3 4" key="1">
    <citation type="submission" date="2019-03" db="EMBL/GenBank/DDBJ databases">
        <authorList>
            <person name="Gaulin E."/>
            <person name="Dumas B."/>
        </authorList>
    </citation>
    <scope>NUCLEOTIDE SEQUENCE [LARGE SCALE GENOMIC DNA]</scope>
    <source>
        <strain evidence="3">CBS 568.67</strain>
    </source>
</reference>
<name>A0A485KGS9_9STRA</name>
<evidence type="ECO:0000313" key="2">
    <source>
        <dbReference type="EMBL" id="KAF0713216.1"/>
    </source>
</evidence>
<evidence type="ECO:0000256" key="1">
    <source>
        <dbReference type="SAM" id="MobiDB-lite"/>
    </source>
</evidence>
<dbReference type="Proteomes" id="UP000332933">
    <property type="component" value="Unassembled WGS sequence"/>
</dbReference>
<reference evidence="2" key="2">
    <citation type="submission" date="2019-06" db="EMBL/GenBank/DDBJ databases">
        <title>Genomics analysis of Aphanomyces spp. identifies a new class of oomycete effector associated with host adaptation.</title>
        <authorList>
            <person name="Gaulin E."/>
        </authorList>
    </citation>
    <scope>NUCLEOTIDE SEQUENCE</scope>
    <source>
        <strain evidence="2">CBS 578.67</strain>
    </source>
</reference>
<accession>A0A485KGS9</accession>
<proteinExistence type="predicted"/>
<feature type="region of interest" description="Disordered" evidence="1">
    <location>
        <begin position="95"/>
        <end position="126"/>
    </location>
</feature>
<dbReference type="EMBL" id="VJMH01001097">
    <property type="protein sequence ID" value="KAF0713216.1"/>
    <property type="molecule type" value="Genomic_DNA"/>
</dbReference>
<dbReference type="AlphaFoldDB" id="A0A485KGS9"/>
<gene>
    <name evidence="3" type="primary">Aste57867_4455</name>
    <name evidence="2" type="ORF">As57867_004443</name>
    <name evidence="3" type="ORF">ASTE57867_4455</name>
</gene>
<keyword evidence="4" id="KW-1185">Reference proteome</keyword>
<evidence type="ECO:0000313" key="4">
    <source>
        <dbReference type="Proteomes" id="UP000332933"/>
    </source>
</evidence>
<sequence length="254" mass="27480">MATQHWVATPSQAISDTPSNDRVLVGFIQTTASADTTSRLQVHTRSVVHADATDTFIEETDAIHTISTTGQTHAALDKAQTTDSSEATHEFVGERHADTTASSLEPKKEQAGPRLRRGGPVESKAPPLHVLEMPRTTALSAADPTIERNKPTALEHLFGTKHTKKASQRRPLVGELPKKAKIVIGGIDAVDTIGSIARYIELLGFGQRTYIVASVCINTPNDLQCSAHARRIKCSHCASPRLTPPTQWTLYGHS</sequence>